<evidence type="ECO:0008006" key="4">
    <source>
        <dbReference type="Google" id="ProtNLM"/>
    </source>
</evidence>
<proteinExistence type="predicted"/>
<evidence type="ECO:0000313" key="3">
    <source>
        <dbReference type="Proteomes" id="UP000579250"/>
    </source>
</evidence>
<evidence type="ECO:0000313" key="2">
    <source>
        <dbReference type="EMBL" id="NKZ02446.1"/>
    </source>
</evidence>
<reference evidence="2 3" key="1">
    <citation type="submission" date="2020-04" db="EMBL/GenBank/DDBJ databases">
        <title>MicrobeNet Type strains.</title>
        <authorList>
            <person name="Nicholson A.C."/>
        </authorList>
    </citation>
    <scope>NUCLEOTIDE SEQUENCE [LARGE SCALE GENOMIC DNA]</scope>
    <source>
        <strain evidence="2 3">ATCC BAA-277</strain>
    </source>
</reference>
<dbReference type="AlphaFoldDB" id="A0A846YW29"/>
<feature type="compositionally biased region" description="Basic and acidic residues" evidence="1">
    <location>
        <begin position="12"/>
        <end position="24"/>
    </location>
</feature>
<dbReference type="Proteomes" id="UP000579250">
    <property type="component" value="Unassembled WGS sequence"/>
</dbReference>
<dbReference type="RefSeq" id="WP_067634331.1">
    <property type="nucleotide sequence ID" value="NZ_JAAXPI010000001.1"/>
</dbReference>
<evidence type="ECO:0000256" key="1">
    <source>
        <dbReference type="SAM" id="MobiDB-lite"/>
    </source>
</evidence>
<gene>
    <name evidence="2" type="ORF">HGB48_01525</name>
</gene>
<comment type="caution">
    <text evidence="2">The sequence shown here is derived from an EMBL/GenBank/DDBJ whole genome shotgun (WGS) entry which is preliminary data.</text>
</comment>
<accession>A0A846YW29</accession>
<dbReference type="EMBL" id="JAAXPI010000001">
    <property type="protein sequence ID" value="NKZ02446.1"/>
    <property type="molecule type" value="Genomic_DNA"/>
</dbReference>
<name>A0A846YW29_9ACTN</name>
<protein>
    <recommendedName>
        <fullName evidence="4">WXG100 family type VII secretion target</fullName>
    </recommendedName>
</protein>
<keyword evidence="3" id="KW-1185">Reference proteome</keyword>
<feature type="region of interest" description="Disordered" evidence="1">
    <location>
        <begin position="1"/>
        <end position="24"/>
    </location>
</feature>
<sequence>MGGEISVNPARIDQHGKEIKSAVRPALDKARSTLNDNGTIEGGDFSVTGTMASMAYPMGLQFAYEDLNTHLEMLDGFAEKLGTAAKNYGGAETASKIKYV</sequence>
<organism evidence="2 3">
    <name type="scientific">Actinomadura latina</name>
    <dbReference type="NCBI Taxonomy" id="163603"/>
    <lineage>
        <taxon>Bacteria</taxon>
        <taxon>Bacillati</taxon>
        <taxon>Actinomycetota</taxon>
        <taxon>Actinomycetes</taxon>
        <taxon>Streptosporangiales</taxon>
        <taxon>Thermomonosporaceae</taxon>
        <taxon>Actinomadura</taxon>
    </lineage>
</organism>